<dbReference type="NCBIfam" id="TIGR01444">
    <property type="entry name" value="fkbM_fam"/>
    <property type="match status" value="1"/>
</dbReference>
<dbReference type="InterPro" id="IPR006342">
    <property type="entry name" value="FkbM_mtfrase"/>
</dbReference>
<sequence>MHVLMKARIRRSLQFIISMLPQGGPDFIYDTFLRWPPLKRIANSFLLSVFHIPETLRIEEGILALNQKDLFVSGAISIGAYEQFEIDLFRKHIRDGMTFLDIGAHIGYYSLIAATRSGKSGKVYAFEPNPDNLSYLKKTVAINNLKNVEYFDLAISNVVGDSKLFLSEDNTGDNRIFRDSHARNTLPIQTTSVDEFMKNRNRTVDIIKMDIQGAEMLALEGMRKTIQVSPSLILFTEFWSYGIKQSGHSPLSFLETLREIGFTILRINEKKKRLDEVIDFNMLVKNLSSKMYATLLCKKTFPRQNIIHSDNTRSINPAKPALKSGGSHIDTYGR</sequence>
<dbReference type="InterPro" id="IPR052514">
    <property type="entry name" value="SAM-dependent_MTase"/>
</dbReference>
<evidence type="ECO:0000313" key="3">
    <source>
        <dbReference type="EMBL" id="OHA06213.1"/>
    </source>
</evidence>
<dbReference type="AlphaFoldDB" id="A0A1G2L3E4"/>
<dbReference type="SUPFAM" id="SSF53335">
    <property type="entry name" value="S-adenosyl-L-methionine-dependent methyltransferases"/>
    <property type="match status" value="1"/>
</dbReference>
<dbReference type="Proteomes" id="UP000177982">
    <property type="component" value="Unassembled WGS sequence"/>
</dbReference>
<dbReference type="CDD" id="cd02440">
    <property type="entry name" value="AdoMet_MTases"/>
    <property type="match status" value="1"/>
</dbReference>
<evidence type="ECO:0000313" key="4">
    <source>
        <dbReference type="Proteomes" id="UP000177982"/>
    </source>
</evidence>
<comment type="caution">
    <text evidence="3">The sequence shown here is derived from an EMBL/GenBank/DDBJ whole genome shotgun (WGS) entry which is preliminary data.</text>
</comment>
<dbReference type="Pfam" id="PF05050">
    <property type="entry name" value="Methyltransf_21"/>
    <property type="match status" value="1"/>
</dbReference>
<protein>
    <recommendedName>
        <fullName evidence="2">Methyltransferase FkbM domain-containing protein</fullName>
    </recommendedName>
</protein>
<reference evidence="3 4" key="1">
    <citation type="journal article" date="2016" name="Nat. Commun.">
        <title>Thousands of microbial genomes shed light on interconnected biogeochemical processes in an aquifer system.</title>
        <authorList>
            <person name="Anantharaman K."/>
            <person name="Brown C.T."/>
            <person name="Hug L.A."/>
            <person name="Sharon I."/>
            <person name="Castelle C.J."/>
            <person name="Probst A.J."/>
            <person name="Thomas B.C."/>
            <person name="Singh A."/>
            <person name="Wilkins M.J."/>
            <person name="Karaoz U."/>
            <person name="Brodie E.L."/>
            <person name="Williams K.H."/>
            <person name="Hubbard S.S."/>
            <person name="Banfield J.F."/>
        </authorList>
    </citation>
    <scope>NUCLEOTIDE SEQUENCE [LARGE SCALE GENOMIC DNA]</scope>
</reference>
<dbReference type="InterPro" id="IPR029063">
    <property type="entry name" value="SAM-dependent_MTases_sf"/>
</dbReference>
<dbReference type="PANTHER" id="PTHR34203:SF15">
    <property type="entry name" value="SLL1173 PROTEIN"/>
    <property type="match status" value="1"/>
</dbReference>
<dbReference type="PANTHER" id="PTHR34203">
    <property type="entry name" value="METHYLTRANSFERASE, FKBM FAMILY PROTEIN"/>
    <property type="match status" value="1"/>
</dbReference>
<organism evidence="3 4">
    <name type="scientific">Candidatus Sungbacteria bacterium RIFCSPLOWO2_01_FULL_47_10</name>
    <dbReference type="NCBI Taxonomy" id="1802276"/>
    <lineage>
        <taxon>Bacteria</taxon>
        <taxon>Candidatus Sungiibacteriota</taxon>
    </lineage>
</organism>
<dbReference type="Gene3D" id="3.40.50.150">
    <property type="entry name" value="Vaccinia Virus protein VP39"/>
    <property type="match status" value="1"/>
</dbReference>
<name>A0A1G2L3E4_9BACT</name>
<feature type="domain" description="Methyltransferase FkbM" evidence="2">
    <location>
        <begin position="101"/>
        <end position="261"/>
    </location>
</feature>
<dbReference type="EMBL" id="MHQO01000036">
    <property type="protein sequence ID" value="OHA06213.1"/>
    <property type="molecule type" value="Genomic_DNA"/>
</dbReference>
<evidence type="ECO:0000259" key="2">
    <source>
        <dbReference type="Pfam" id="PF05050"/>
    </source>
</evidence>
<accession>A0A1G2L3E4</accession>
<evidence type="ECO:0000256" key="1">
    <source>
        <dbReference type="SAM" id="MobiDB-lite"/>
    </source>
</evidence>
<feature type="region of interest" description="Disordered" evidence="1">
    <location>
        <begin position="311"/>
        <end position="334"/>
    </location>
</feature>
<proteinExistence type="predicted"/>
<gene>
    <name evidence="3" type="ORF">A2934_05755</name>
</gene>